<feature type="compositionally biased region" description="Basic residues" evidence="2">
    <location>
        <begin position="536"/>
        <end position="551"/>
    </location>
</feature>
<comment type="caution">
    <text evidence="4">The sequence shown here is derived from an EMBL/GenBank/DDBJ whole genome shotgun (WGS) entry which is preliminary data.</text>
</comment>
<feature type="coiled-coil region" evidence="1">
    <location>
        <begin position="192"/>
        <end position="226"/>
    </location>
</feature>
<protein>
    <recommendedName>
        <fullName evidence="6">HAUS augmin-like complex subunit 6 N-terminus-domain-containing protein</fullName>
    </recommendedName>
</protein>
<feature type="region of interest" description="Disordered" evidence="2">
    <location>
        <begin position="363"/>
        <end position="386"/>
    </location>
</feature>
<evidence type="ECO:0008006" key="6">
    <source>
        <dbReference type="Google" id="ProtNLM"/>
    </source>
</evidence>
<dbReference type="OrthoDB" id="5575722at2759"/>
<evidence type="ECO:0000256" key="2">
    <source>
        <dbReference type="SAM" id="MobiDB-lite"/>
    </source>
</evidence>
<dbReference type="Proteomes" id="UP000320762">
    <property type="component" value="Unassembled WGS sequence"/>
</dbReference>
<feature type="region of interest" description="Disordered" evidence="2">
    <location>
        <begin position="480"/>
        <end position="551"/>
    </location>
</feature>
<feature type="signal peptide" evidence="3">
    <location>
        <begin position="1"/>
        <end position="28"/>
    </location>
</feature>
<evidence type="ECO:0000256" key="3">
    <source>
        <dbReference type="SAM" id="SignalP"/>
    </source>
</evidence>
<feature type="compositionally biased region" description="Polar residues" evidence="2">
    <location>
        <begin position="601"/>
        <end position="612"/>
    </location>
</feature>
<evidence type="ECO:0000313" key="5">
    <source>
        <dbReference type="Proteomes" id="UP000320762"/>
    </source>
</evidence>
<reference evidence="4 5" key="1">
    <citation type="journal article" date="2019" name="New Phytol.">
        <title>Comparative genomics reveals unique wood-decay strategies and fruiting body development in the Schizophyllaceae.</title>
        <authorList>
            <person name="Almasi E."/>
            <person name="Sahu N."/>
            <person name="Krizsan K."/>
            <person name="Balint B."/>
            <person name="Kovacs G.M."/>
            <person name="Kiss B."/>
            <person name="Cseklye J."/>
            <person name="Drula E."/>
            <person name="Henrissat B."/>
            <person name="Nagy I."/>
            <person name="Chovatia M."/>
            <person name="Adam C."/>
            <person name="LaButti K."/>
            <person name="Lipzen A."/>
            <person name="Riley R."/>
            <person name="Grigoriev I.V."/>
            <person name="Nagy L.G."/>
        </authorList>
    </citation>
    <scope>NUCLEOTIDE SEQUENCE [LARGE SCALE GENOMIC DNA]</scope>
    <source>
        <strain evidence="4 5">NL-1724</strain>
    </source>
</reference>
<dbReference type="AlphaFoldDB" id="A0A550C024"/>
<feature type="compositionally biased region" description="Acidic residues" evidence="2">
    <location>
        <begin position="638"/>
        <end position="659"/>
    </location>
</feature>
<name>A0A550C024_9AGAR</name>
<proteinExistence type="predicted"/>
<keyword evidence="1" id="KW-0175">Coiled coil</keyword>
<keyword evidence="3" id="KW-0732">Signal</keyword>
<organism evidence="4 5">
    <name type="scientific">Schizophyllum amplum</name>
    <dbReference type="NCBI Taxonomy" id="97359"/>
    <lineage>
        <taxon>Eukaryota</taxon>
        <taxon>Fungi</taxon>
        <taxon>Dikarya</taxon>
        <taxon>Basidiomycota</taxon>
        <taxon>Agaricomycotina</taxon>
        <taxon>Agaricomycetes</taxon>
        <taxon>Agaricomycetidae</taxon>
        <taxon>Agaricales</taxon>
        <taxon>Schizophyllaceae</taxon>
        <taxon>Schizophyllum</taxon>
    </lineage>
</organism>
<evidence type="ECO:0000313" key="4">
    <source>
        <dbReference type="EMBL" id="TRM58123.1"/>
    </source>
</evidence>
<feature type="region of interest" description="Disordered" evidence="2">
    <location>
        <begin position="577"/>
        <end position="664"/>
    </location>
</feature>
<feature type="chain" id="PRO_5022098458" description="HAUS augmin-like complex subunit 6 N-terminus-domain-containing protein" evidence="3">
    <location>
        <begin position="29"/>
        <end position="697"/>
    </location>
</feature>
<evidence type="ECO:0000256" key="1">
    <source>
        <dbReference type="SAM" id="Coils"/>
    </source>
</evidence>
<feature type="compositionally biased region" description="Low complexity" evidence="2">
    <location>
        <begin position="363"/>
        <end position="376"/>
    </location>
</feature>
<keyword evidence="5" id="KW-1185">Reference proteome</keyword>
<gene>
    <name evidence="4" type="ORF">BD626DRAFT_512892</name>
</gene>
<dbReference type="EMBL" id="VDMD01000039">
    <property type="protein sequence ID" value="TRM58123.1"/>
    <property type="molecule type" value="Genomic_DNA"/>
</dbReference>
<accession>A0A550C024</accession>
<sequence>MATSASLAALPSSLLLLVHLHLLEFPSADKPEYDHNVFNPKTRGLKDRTKTMEDVSHFLVRRLERDRVKSILPNYPCQKPSDSVAYRAALTKYLETLRHTALGSAGHGSAKSGTTVKKGLKESTLTKAGVASFWWKDVLVRKSTLEECAGERFERILLALSVHALMKSVKGANDPGILHSPQAQPITYAARLNDTMRVRKDWLRRMDELQRQKAQLSRLKAGLAQTNGVKGRYEALSTNRLVAFACSKYEDLSSSWSTAALDFLLAVAGVVRPSEARKPGSTSVAVTLSVSRSNFASASVSHDPDHGVVSVMTLRQTSRTAPQPLPVAAALHPSYLRKLRRNISAGAGATSKGQRTRVSVGEAHGAASVHAAASTHHTPKTDRLVEKEREMKRVLREGLDTVRRRREEASARLQKVLRERKAAPAARAELNVWRPPPPATIYFDTISSRETTLDTQASGPFAEPLQTRIDRVRARWKENAAVRQESKVSRIPKPSATAKGPPLKASTQRARSFAPSGKTTETAPGLQLDYQTTHKPQTRHGRKSVRSRRSARVSLVCPPAIYELGDDEVTQILDQLRDDSSEDESGTPRVGVIPTTPGKLLSTSRTPGNLISTAKRRKRETFAMPPGGPPLPLPEADLVVEDEESASDDRADDDSEDYEEGHSVSLRDILLQANATGMNLTVSGHLEDEMDDDDPFD</sequence>